<dbReference type="GO" id="GO:0005737">
    <property type="term" value="C:cytoplasm"/>
    <property type="evidence" value="ECO:0007669"/>
    <property type="project" value="TreeGrafter"/>
</dbReference>
<dbReference type="InterPro" id="IPR004589">
    <property type="entry name" value="DNA_helicase_ATP-dep_RecQ"/>
</dbReference>
<dbReference type="GO" id="GO:0006310">
    <property type="term" value="P:DNA recombination"/>
    <property type="evidence" value="ECO:0007669"/>
    <property type="project" value="InterPro"/>
</dbReference>
<comment type="caution">
    <text evidence="14">The sequence shown here is derived from an EMBL/GenBank/DDBJ whole genome shotgun (WGS) entry which is preliminary data.</text>
</comment>
<dbReference type="GO" id="GO:0006281">
    <property type="term" value="P:DNA repair"/>
    <property type="evidence" value="ECO:0007669"/>
    <property type="project" value="TreeGrafter"/>
</dbReference>
<evidence type="ECO:0000256" key="9">
    <source>
        <dbReference type="ARBA" id="ARBA00034808"/>
    </source>
</evidence>
<evidence type="ECO:0000259" key="13">
    <source>
        <dbReference type="PROSITE" id="PS51198"/>
    </source>
</evidence>
<dbReference type="Pfam" id="PF13361">
    <property type="entry name" value="UvrD_C"/>
    <property type="match status" value="2"/>
</dbReference>
<dbReference type="GO" id="GO:0030894">
    <property type="term" value="C:replisome"/>
    <property type="evidence" value="ECO:0007669"/>
    <property type="project" value="TreeGrafter"/>
</dbReference>
<dbReference type="Gene3D" id="3.40.50.300">
    <property type="entry name" value="P-loop containing nucleotide triphosphate hydrolases"/>
    <property type="match status" value="5"/>
</dbReference>
<dbReference type="RefSeq" id="WP_190470909.1">
    <property type="nucleotide sequence ID" value="NZ_JACJPW010000084.1"/>
</dbReference>
<dbReference type="InterPro" id="IPR036397">
    <property type="entry name" value="RNaseH_sf"/>
</dbReference>
<evidence type="ECO:0000256" key="4">
    <source>
        <dbReference type="ARBA" id="ARBA00022806"/>
    </source>
</evidence>
<feature type="domain" description="Helicase C-terminal" evidence="12">
    <location>
        <begin position="580"/>
        <end position="733"/>
    </location>
</feature>
<evidence type="ECO:0000256" key="5">
    <source>
        <dbReference type="ARBA" id="ARBA00022840"/>
    </source>
</evidence>
<dbReference type="Pfam" id="PF00271">
    <property type="entry name" value="Helicase_C"/>
    <property type="match status" value="1"/>
</dbReference>
<dbReference type="PANTHER" id="PTHR13710">
    <property type="entry name" value="DNA HELICASE RECQ FAMILY MEMBER"/>
    <property type="match status" value="1"/>
</dbReference>
<evidence type="ECO:0000313" key="15">
    <source>
        <dbReference type="Proteomes" id="UP000641646"/>
    </source>
</evidence>
<keyword evidence="3 10" id="KW-0378">Hydrolase</keyword>
<dbReference type="InterPro" id="IPR011545">
    <property type="entry name" value="DEAD/DEAH_box_helicase_dom"/>
</dbReference>
<dbReference type="GO" id="GO:0043138">
    <property type="term" value="F:3'-5' DNA helicase activity"/>
    <property type="evidence" value="ECO:0007669"/>
    <property type="project" value="UniProtKB-EC"/>
</dbReference>
<keyword evidence="4 10" id="KW-0347">Helicase</keyword>
<dbReference type="InterPro" id="IPR012337">
    <property type="entry name" value="RNaseH-like_sf"/>
</dbReference>
<keyword evidence="6" id="KW-0238">DNA-binding</keyword>
<dbReference type="Gene3D" id="3.30.420.10">
    <property type="entry name" value="Ribonuclease H-like superfamily/Ribonuclease H"/>
    <property type="match status" value="1"/>
</dbReference>
<dbReference type="InterPro" id="IPR027417">
    <property type="entry name" value="P-loop_NTPase"/>
</dbReference>
<evidence type="ECO:0000313" key="14">
    <source>
        <dbReference type="EMBL" id="MBD2184469.1"/>
    </source>
</evidence>
<dbReference type="InterPro" id="IPR014001">
    <property type="entry name" value="Helicase_ATP-bd"/>
</dbReference>
<dbReference type="Proteomes" id="UP000641646">
    <property type="component" value="Unassembled WGS sequence"/>
</dbReference>
<dbReference type="PROSITE" id="PS51198">
    <property type="entry name" value="UVRD_HELICASE_ATP_BIND"/>
    <property type="match status" value="1"/>
</dbReference>
<protein>
    <recommendedName>
        <fullName evidence="9">DNA 3'-5' helicase</fullName>
        <ecNumber evidence="9">5.6.2.4</ecNumber>
    </recommendedName>
</protein>
<name>A0A926VL67_9CYAN</name>
<dbReference type="EMBL" id="JACJPW010000084">
    <property type="protein sequence ID" value="MBD2184469.1"/>
    <property type="molecule type" value="Genomic_DNA"/>
</dbReference>
<organism evidence="14 15">
    <name type="scientific">Aerosakkonema funiforme FACHB-1375</name>
    <dbReference type="NCBI Taxonomy" id="2949571"/>
    <lineage>
        <taxon>Bacteria</taxon>
        <taxon>Bacillati</taxon>
        <taxon>Cyanobacteriota</taxon>
        <taxon>Cyanophyceae</taxon>
        <taxon>Oscillatoriophycideae</taxon>
        <taxon>Aerosakkonematales</taxon>
        <taxon>Aerosakkonemataceae</taxon>
        <taxon>Aerosakkonema</taxon>
    </lineage>
</organism>
<dbReference type="Pfam" id="PF00580">
    <property type="entry name" value="UvrD-helicase"/>
    <property type="match status" value="2"/>
</dbReference>
<reference evidence="14" key="2">
    <citation type="submission" date="2020-08" db="EMBL/GenBank/DDBJ databases">
        <authorList>
            <person name="Chen M."/>
            <person name="Teng W."/>
            <person name="Zhao L."/>
            <person name="Hu C."/>
            <person name="Zhou Y."/>
            <person name="Han B."/>
            <person name="Song L."/>
            <person name="Shu W."/>
        </authorList>
    </citation>
    <scope>NUCLEOTIDE SEQUENCE</scope>
    <source>
        <strain evidence="14">FACHB-1375</strain>
    </source>
</reference>
<evidence type="ECO:0000256" key="7">
    <source>
        <dbReference type="ARBA" id="ARBA00023235"/>
    </source>
</evidence>
<proteinExistence type="inferred from homology"/>
<dbReference type="CDD" id="cd17932">
    <property type="entry name" value="DEXQc_UvrD"/>
    <property type="match status" value="1"/>
</dbReference>
<evidence type="ECO:0000256" key="3">
    <source>
        <dbReference type="ARBA" id="ARBA00022801"/>
    </source>
</evidence>
<comment type="similarity">
    <text evidence="1">Belongs to the helicase family. RecQ subfamily.</text>
</comment>
<feature type="domain" description="UvrD-like helicase ATP-binding" evidence="13">
    <location>
        <begin position="1150"/>
        <end position="1369"/>
    </location>
</feature>
<dbReference type="InterPro" id="IPR001650">
    <property type="entry name" value="Helicase_C-like"/>
</dbReference>
<dbReference type="GO" id="GO:0009378">
    <property type="term" value="F:four-way junction helicase activity"/>
    <property type="evidence" value="ECO:0007669"/>
    <property type="project" value="TreeGrafter"/>
</dbReference>
<feature type="domain" description="Helicase ATP-binding" evidence="11">
    <location>
        <begin position="379"/>
        <end position="556"/>
    </location>
</feature>
<dbReference type="PROSITE" id="PS51194">
    <property type="entry name" value="HELICASE_CTER"/>
    <property type="match status" value="1"/>
</dbReference>
<keyword evidence="15" id="KW-1185">Reference proteome</keyword>
<dbReference type="InterPro" id="IPR014017">
    <property type="entry name" value="DNA_helicase_UvrD-like_C"/>
</dbReference>
<reference evidence="14" key="1">
    <citation type="journal article" date="2015" name="ISME J.">
        <title>Draft Genome Sequence of Streptomyces incarnatus NRRL8089, which Produces the Nucleoside Antibiotic Sinefungin.</title>
        <authorList>
            <person name="Oshima K."/>
            <person name="Hattori M."/>
            <person name="Shimizu H."/>
            <person name="Fukuda K."/>
            <person name="Nemoto M."/>
            <person name="Inagaki K."/>
            <person name="Tamura T."/>
        </authorList>
    </citation>
    <scope>NUCLEOTIDE SEQUENCE</scope>
    <source>
        <strain evidence="14">FACHB-1375</strain>
    </source>
</reference>
<gene>
    <name evidence="14" type="ORF">H6G03_25945</name>
</gene>
<dbReference type="SUPFAM" id="SSF53098">
    <property type="entry name" value="Ribonuclease H-like"/>
    <property type="match status" value="1"/>
</dbReference>
<keyword evidence="2 10" id="KW-0547">Nucleotide-binding</keyword>
<evidence type="ECO:0000259" key="12">
    <source>
        <dbReference type="PROSITE" id="PS51194"/>
    </source>
</evidence>
<evidence type="ECO:0000256" key="1">
    <source>
        <dbReference type="ARBA" id="ARBA00005446"/>
    </source>
</evidence>
<keyword evidence="5 10" id="KW-0067">ATP-binding</keyword>
<dbReference type="GO" id="GO:0005524">
    <property type="term" value="F:ATP binding"/>
    <property type="evidence" value="ECO:0007669"/>
    <property type="project" value="UniProtKB-UniRule"/>
</dbReference>
<dbReference type="NCBIfam" id="TIGR00614">
    <property type="entry name" value="recQ_fam"/>
    <property type="match status" value="1"/>
</dbReference>
<keyword evidence="7" id="KW-0413">Isomerase</keyword>
<dbReference type="InterPro" id="IPR014016">
    <property type="entry name" value="UvrD-like_ATP-bd"/>
</dbReference>
<evidence type="ECO:0000256" key="8">
    <source>
        <dbReference type="ARBA" id="ARBA00034617"/>
    </source>
</evidence>
<dbReference type="SUPFAM" id="SSF52540">
    <property type="entry name" value="P-loop containing nucleoside triphosphate hydrolases"/>
    <property type="match status" value="2"/>
</dbReference>
<dbReference type="EC" id="5.6.2.4" evidence="9"/>
<evidence type="ECO:0000256" key="10">
    <source>
        <dbReference type="PROSITE-ProRule" id="PRU00560"/>
    </source>
</evidence>
<evidence type="ECO:0000256" key="6">
    <source>
        <dbReference type="ARBA" id="ARBA00023125"/>
    </source>
</evidence>
<dbReference type="PANTHER" id="PTHR13710:SF105">
    <property type="entry name" value="ATP-DEPENDENT DNA HELICASE Q1"/>
    <property type="match status" value="1"/>
</dbReference>
<evidence type="ECO:0000256" key="2">
    <source>
        <dbReference type="ARBA" id="ARBA00022741"/>
    </source>
</evidence>
<feature type="domain" description="Helicase ATP-binding" evidence="11">
    <location>
        <begin position="1158"/>
        <end position="1331"/>
    </location>
</feature>
<dbReference type="SMART" id="SM00487">
    <property type="entry name" value="DEXDc"/>
    <property type="match status" value="2"/>
</dbReference>
<dbReference type="PROSITE" id="PS51192">
    <property type="entry name" value="HELICASE_ATP_BIND_1"/>
    <property type="match status" value="2"/>
</dbReference>
<feature type="binding site" evidence="10">
    <location>
        <begin position="1171"/>
        <end position="1178"/>
    </location>
    <ligand>
        <name>ATP</name>
        <dbReference type="ChEBI" id="CHEBI:30616"/>
    </ligand>
</feature>
<dbReference type="SMART" id="SM00490">
    <property type="entry name" value="HELICc"/>
    <property type="match status" value="1"/>
</dbReference>
<dbReference type="GO" id="GO:0003677">
    <property type="term" value="F:DNA binding"/>
    <property type="evidence" value="ECO:0007669"/>
    <property type="project" value="UniProtKB-KW"/>
</dbReference>
<dbReference type="GO" id="GO:0043590">
    <property type="term" value="C:bacterial nucleoid"/>
    <property type="evidence" value="ECO:0007669"/>
    <property type="project" value="TreeGrafter"/>
</dbReference>
<comment type="catalytic activity">
    <reaction evidence="8">
        <text>Couples ATP hydrolysis with the unwinding of duplex DNA by translocating in the 3'-5' direction.</text>
        <dbReference type="EC" id="5.6.2.4"/>
    </reaction>
</comment>
<sequence>MTQPNLLELAKQGDASAIASLMNRKLQPKGITAKIILKDGCLQVMLESAEVPDRQIIVDFFLTEVIGLEIKNLTKVKLYGKQSETFDVAWEQEVELEEQLDQPQTIANLEAIVDSAYLYVDLEVNSQGNIYSIGWHSSKTEDISSENLEPAYKSLIELKQSGLSICGHNFRRFDYSYLKNKPELHPWSVIDTLELSTLAFPLERSHKLSKDYKQSEFAVNNPLEDARATKQLLHRIVEELLEKPPALQQTYIWLLTCGTEEADRAYKQFFKILGLEVKEAPNLAEMPKEAIGDFDYSYLQQFWSEAANRDFDSRLCIAALIAGSYEIHITESERVFSGWLTHLPGFQEIWDGAKLLPDYNSCLNRFSIENFRGKQEEAVKAILRGQRPLVIMPTGGGKSLCYQIPALMLFERQQALTVVISPLQALMADQVKDLENQGLDFCTFINGNLSVQERSQRLKQLWSGTYGLLYISPEQLRSPSIRALLQARSPSFWVIDEAHCMSQWGHDFRPDYRYIPKFIKELYQKKPLPLLALMTATARTTVQEDIRKLFAEHNLEIGSLISESNTRKNLEYKVIPVSDNKERLLIKEVQNSLSQGGCVLVYTTTRKNAEKLAYLLNSQNIDAKYYHGLLGKTEKQEVLETFKTGELNVVVATCAFGMGINRQDVRAVIHHTISANLEGYIQETGRAGRDGKPAICTLLFDENDADTIFSLQSHNQLTEIDLKNIFISIRNIRDRIHGGASEDWFSVTLNEIFQTSDLDEEFSTDHQLRDIKIKVAIQYLENFGLVERAENLSAYVQFELVDKTYDESQHKFEQYIQGKNLPKNQSELFKKLIAAMHLAKAYYSQQDEPVLLEQLSDESGIDPKELPRRIRELERAGVCSAKIPLSFLVTKEVKGDARTNYDRLCDREDKLLDALLEIQGERQTIQVNLRSLASRLDPDRSKKIRATTLMDILEGWLSQKWVGLNRLNRDLLRLDKIEVVLEKLDAHRDLASAIIEVLYKKLLEHKGARLRVEYELEQLLNDVNQQTYPRYTSEDELSAVLLWLHQRKIIRITEAANLFHQALKIRVIKGGKETSISSGYRKIKAYYDEQNRRTQIMLKYGKTQEPTARLKLVEDYFRLSEKEFNKTYPDLSTEAAKRPVTQSDYTRIMGDLNSAQTEIVLAEDPAILVIAGPGSGKTWTIVRRIAYLVKVKRVDPDRILVLAYNRNAVRELRSRLQDLVGAIASRLRVYTFHGLALALLGYTQGQERLSKDEDFQKLLKEACDLIEKGDESDDEDTKARRIQLLGNVEYIFVDEYQDVAEDEYRLIKLIAGLGDSEDESRSVQINLCVIGDDDQNLYEFRNTSVKYIQQFVDEYQAKRFLLTENYRSTEPIIEAANNLIRHNSNRCKQKPDEQVRINSQREGQGGLPVSSFTFRDALCQAAWVTQKIQSWIQEGIAANDIAVLAHHWDSLSPIRLLLERQDIPTYVLKGGDIKLVRNRLTCQLIDELNQQSPILSSQESVKDWFERCFTDWNRSREEPTVKTLLKIASDLDLERGYGSENEALPINSTQIIMALREFNKSEVFLDENAVLFTSCHGAKGLQFRKVVLLTDRFSTASNEIESKRRLFYVAMTRAKEELVLCSTNSSQFTEETGVINQKINLPSANLPEQMLYIDLTPRDVNLGDRVNANQQEIIKTLREGDPLQMKVNKYGNSWVIITQQGEEIGNLSRGGTETLRKKEIKINQFQFQPGEVTVKSIYRHLKIDEITGYILENWFVIIPQIRVCR</sequence>
<dbReference type="Pfam" id="PF00270">
    <property type="entry name" value="DEAD"/>
    <property type="match status" value="1"/>
</dbReference>
<evidence type="ECO:0000259" key="11">
    <source>
        <dbReference type="PROSITE" id="PS51192"/>
    </source>
</evidence>
<accession>A0A926VL67</accession>
<dbReference type="GO" id="GO:0016787">
    <property type="term" value="F:hydrolase activity"/>
    <property type="evidence" value="ECO:0007669"/>
    <property type="project" value="UniProtKB-UniRule"/>
</dbReference>